<sequence length="207" mass="23405">MQNEYTIRLETTSDYRETENLTREAFWNVYRPGCLEHYVLHTFRGRPDFVPELDFVMELRGRLIGHVMYARSEIHADDGRSIPIMTFGPISIAPELKRQGYGTILLRHSMNEAKKLGAGALAITGNIDFYGRSGFVTASTKGIHYFAEPRDAVVPYFLICELNPGFLGGVSGTYKDPEGYFVDEKEAETFDAQFPPKKKLKLPGQLA</sequence>
<proteinExistence type="predicted"/>
<protein>
    <submittedName>
        <fullName evidence="3">N-acetyltransferase</fullName>
    </submittedName>
</protein>
<evidence type="ECO:0000259" key="1">
    <source>
        <dbReference type="PROSITE" id="PS51186"/>
    </source>
</evidence>
<dbReference type="GO" id="GO:0016747">
    <property type="term" value="F:acyltransferase activity, transferring groups other than amino-acyl groups"/>
    <property type="evidence" value="ECO:0007669"/>
    <property type="project" value="InterPro"/>
</dbReference>
<evidence type="ECO:0000313" key="2">
    <source>
        <dbReference type="EMBL" id="MVB10874.1"/>
    </source>
</evidence>
<evidence type="ECO:0000313" key="5">
    <source>
        <dbReference type="Proteomes" id="UP000515909"/>
    </source>
</evidence>
<dbReference type="InterPro" id="IPR016181">
    <property type="entry name" value="Acyl_CoA_acyltransferase"/>
</dbReference>
<dbReference type="Proteomes" id="UP000515909">
    <property type="component" value="Chromosome"/>
</dbReference>
<dbReference type="SUPFAM" id="SSF55729">
    <property type="entry name" value="Acyl-CoA N-acyltransferases (Nat)"/>
    <property type="match status" value="1"/>
</dbReference>
<dbReference type="OrthoDB" id="9797178at2"/>
<dbReference type="Gene3D" id="3.40.630.30">
    <property type="match status" value="1"/>
</dbReference>
<dbReference type="RefSeq" id="WP_066645429.1">
    <property type="nucleotide sequence ID" value="NZ_CP060286.1"/>
</dbReference>
<reference evidence="3 5" key="2">
    <citation type="submission" date="2020-08" db="EMBL/GenBank/DDBJ databases">
        <title>The isolate Caproiciproducens sp. 7D4C2 produces n-caproate at mildly acidic conditions from hexoses: genome and rBOX comparison with related strains and chain-elongating bacteria.</title>
        <authorList>
            <person name="Esquivel-Elizondo S."/>
            <person name="Bagci C."/>
            <person name="Temovska M."/>
            <person name="Jeon B.S."/>
            <person name="Bessarab I."/>
            <person name="Williams R.B.H."/>
            <person name="Huson D.H."/>
            <person name="Angenent L.T."/>
        </authorList>
    </citation>
    <scope>NUCLEOTIDE SEQUENCE [LARGE SCALE GENOMIC DNA]</scope>
    <source>
        <strain evidence="3 5">7D4C2</strain>
    </source>
</reference>
<dbReference type="AlphaFoldDB" id="A0A6N8HYE4"/>
<dbReference type="Pfam" id="PF00583">
    <property type="entry name" value="Acetyltransf_1"/>
    <property type="match status" value="1"/>
</dbReference>
<evidence type="ECO:0000313" key="4">
    <source>
        <dbReference type="Proteomes" id="UP000469440"/>
    </source>
</evidence>
<dbReference type="KEGG" id="cfem:HCR03_12200"/>
<evidence type="ECO:0000313" key="3">
    <source>
        <dbReference type="EMBL" id="QNK39505.1"/>
    </source>
</evidence>
<keyword evidence="4" id="KW-1185">Reference proteome</keyword>
<dbReference type="Proteomes" id="UP000469440">
    <property type="component" value="Unassembled WGS sequence"/>
</dbReference>
<feature type="domain" description="N-acetyltransferase" evidence="1">
    <location>
        <begin position="5"/>
        <end position="163"/>
    </location>
</feature>
<dbReference type="CDD" id="cd04301">
    <property type="entry name" value="NAT_SF"/>
    <property type="match status" value="1"/>
</dbReference>
<dbReference type="InterPro" id="IPR000182">
    <property type="entry name" value="GNAT_dom"/>
</dbReference>
<accession>A0A6N8HYE4</accession>
<name>A0A6N8HYE4_9FIRM</name>
<dbReference type="EMBL" id="CP060286">
    <property type="protein sequence ID" value="QNK39505.1"/>
    <property type="molecule type" value="Genomic_DNA"/>
</dbReference>
<keyword evidence="3" id="KW-0808">Transferase</keyword>
<gene>
    <name evidence="2" type="ORF">CAFE_15720</name>
    <name evidence="3" type="ORF">HCR03_12200</name>
</gene>
<reference evidence="2 4" key="1">
    <citation type="submission" date="2019-09" db="EMBL/GenBank/DDBJ databases">
        <title>Genome sequence of Clostridium sp. EA1.</title>
        <authorList>
            <person name="Poehlein A."/>
            <person name="Bengelsdorf F.R."/>
            <person name="Daniel R."/>
        </authorList>
    </citation>
    <scope>NUCLEOTIDE SEQUENCE [LARGE SCALE GENOMIC DNA]</scope>
    <source>
        <strain evidence="2 4">EA1</strain>
    </source>
</reference>
<organism evidence="2 4">
    <name type="scientific">Caproicibacter fermentans</name>
    <dbReference type="NCBI Taxonomy" id="2576756"/>
    <lineage>
        <taxon>Bacteria</taxon>
        <taxon>Bacillati</taxon>
        <taxon>Bacillota</taxon>
        <taxon>Clostridia</taxon>
        <taxon>Eubacteriales</taxon>
        <taxon>Acutalibacteraceae</taxon>
        <taxon>Caproicibacter</taxon>
    </lineage>
</organism>
<dbReference type="PROSITE" id="PS51186">
    <property type="entry name" value="GNAT"/>
    <property type="match status" value="1"/>
</dbReference>
<accession>A0A7G8T7B4</accession>
<dbReference type="EMBL" id="VWXL01000052">
    <property type="protein sequence ID" value="MVB10874.1"/>
    <property type="molecule type" value="Genomic_DNA"/>
</dbReference>